<dbReference type="RefSeq" id="WP_141351356.1">
    <property type="nucleotide sequence ID" value="NZ_BJNV01000025.1"/>
</dbReference>
<organism evidence="2 3">
    <name type="scientific">Zoogloea ramigera</name>
    <dbReference type="NCBI Taxonomy" id="350"/>
    <lineage>
        <taxon>Bacteria</taxon>
        <taxon>Pseudomonadati</taxon>
        <taxon>Pseudomonadota</taxon>
        <taxon>Betaproteobacteria</taxon>
        <taxon>Rhodocyclales</taxon>
        <taxon>Zoogloeaceae</taxon>
        <taxon>Zoogloea</taxon>
    </lineage>
</organism>
<dbReference type="InterPro" id="IPR015943">
    <property type="entry name" value="WD40/YVTN_repeat-like_dom_sf"/>
</dbReference>
<proteinExistence type="predicted"/>
<dbReference type="Proteomes" id="UP000318422">
    <property type="component" value="Unassembled WGS sequence"/>
</dbReference>
<gene>
    <name evidence="2" type="ORF">ZRA01_17530</name>
</gene>
<dbReference type="PANTHER" id="PTHR43739">
    <property type="entry name" value="XYLOGLUCANASE (EUROFUNG)"/>
    <property type="match status" value="1"/>
</dbReference>
<dbReference type="GO" id="GO:0010411">
    <property type="term" value="P:xyloglucan metabolic process"/>
    <property type="evidence" value="ECO:0007669"/>
    <property type="project" value="TreeGrafter"/>
</dbReference>
<feature type="chain" id="PRO_5021308058" evidence="1">
    <location>
        <begin position="29"/>
        <end position="875"/>
    </location>
</feature>
<evidence type="ECO:0000313" key="3">
    <source>
        <dbReference type="Proteomes" id="UP000318422"/>
    </source>
</evidence>
<feature type="signal peptide" evidence="1">
    <location>
        <begin position="1"/>
        <end position="28"/>
    </location>
</feature>
<dbReference type="Gene3D" id="2.130.10.10">
    <property type="entry name" value="YVTN repeat-like/Quinoprotein amine dehydrogenase"/>
    <property type="match status" value="4"/>
</dbReference>
<dbReference type="InterPro" id="IPR052025">
    <property type="entry name" value="Xyloglucanase_GH74"/>
</dbReference>
<dbReference type="CDD" id="cd15482">
    <property type="entry name" value="Sialidase_non-viral"/>
    <property type="match status" value="1"/>
</dbReference>
<evidence type="ECO:0000256" key="1">
    <source>
        <dbReference type="SAM" id="SignalP"/>
    </source>
</evidence>
<dbReference type="AlphaFoldDB" id="A0A4Y4CYP6"/>
<dbReference type="PROSITE" id="PS51257">
    <property type="entry name" value="PROKAR_LIPOPROTEIN"/>
    <property type="match status" value="1"/>
</dbReference>
<sequence>MKRSMLHTPAVRWALAALGAFACMPASAQIAIDEINPIRSSLHATNANGGSGGRIQSVAADPQDGNVYYAASEWGGLYKTADRGRTWDRLDNFLATAAWRVAVQPGNSQVLVATALFDGRTDSRAGILRSGDGGLSWMRPASATPPAGACADNRAVQELSGFGVAFDPAHPERVYAATNCGLAVSTDGGQNWRYLNPMGAGGARRLVDVIVHGGGIDVCGDIGHRRSTDGGTTWSGPAAAGNPLPGGVCSLAVSPHESGVLFATSGTAIFESDDGGGNWGGSYVNPARQGRIPFVMTNRTGTDSFDLWFGDVSLFRAACARPANGTGNRCPASGSWVNVSTGAHADAGRVAFDPRPPETRVVSPACNARCQADRRECAAEGLTRPATCTSRLRACLARCPATMVATSACPVLFSNDGGVYRNTRATHPACQTPAWDQPERTPRSLWLWNLSGAALSGAGQEEAYMLAQDNGAIGTRTAASTPPTWNHSECCDGFGSGAQPNQVVYSLGVYSPPPAVRLFRRGGGMSGGLLLPVASQPPGGIVSFNFGKSIAWIEGNVYVVLTGTGLQRTADITAGTVAWTRLGTLPAAGCSVSVSRSGGQLSFFVQSGTCDGSGSDRVFRYDGQATGGTWVELTPPVISAGQASRFALFAVDPHNRQSFIAAVVAGPSLQMMRSANGGTTWTRIPGLETRLTANGAFLMRSALGPTGFSPNLSGYAQPTLLAFSPLDGRTIVVGGYDSGLQLSLDRGATWTTLTDNSGGAANPVIPRPRTAHFEADGANGRLYIGTQGRGAWRVAYPLPSPPEAPTPCADDCSADRDSCLADAGTPGQPTAAQCAQSFARCVRACGTRGCRTGQKCCEPGGESCRICVPRAAQCP</sequence>
<keyword evidence="3" id="KW-1185">Reference proteome</keyword>
<evidence type="ECO:0000313" key="2">
    <source>
        <dbReference type="EMBL" id="GEC95680.1"/>
    </source>
</evidence>
<protein>
    <submittedName>
        <fullName evidence="2">Uncharacterized protein</fullName>
    </submittedName>
</protein>
<dbReference type="PANTHER" id="PTHR43739:SF5">
    <property type="entry name" value="EXO-ALPHA-SIALIDASE"/>
    <property type="match status" value="1"/>
</dbReference>
<dbReference type="EMBL" id="BJNV01000025">
    <property type="protein sequence ID" value="GEC95680.1"/>
    <property type="molecule type" value="Genomic_DNA"/>
</dbReference>
<name>A0A4Y4CYP6_ZOORA</name>
<reference evidence="2 3" key="1">
    <citation type="submission" date="2019-06" db="EMBL/GenBank/DDBJ databases">
        <title>Whole genome shotgun sequence of Zoogloea ramigera NBRC 15342.</title>
        <authorList>
            <person name="Hosoyama A."/>
            <person name="Uohara A."/>
            <person name="Ohji S."/>
            <person name="Ichikawa N."/>
        </authorList>
    </citation>
    <scope>NUCLEOTIDE SEQUENCE [LARGE SCALE GENOMIC DNA]</scope>
    <source>
        <strain evidence="2 3">NBRC 15342</strain>
    </source>
</reference>
<dbReference type="SUPFAM" id="SSF110296">
    <property type="entry name" value="Oligoxyloglucan reducing end-specific cellobiohydrolase"/>
    <property type="match status" value="2"/>
</dbReference>
<comment type="caution">
    <text evidence="2">The sequence shown here is derived from an EMBL/GenBank/DDBJ whole genome shotgun (WGS) entry which is preliminary data.</text>
</comment>
<accession>A0A4Y4CYP6</accession>
<dbReference type="OrthoDB" id="9767885at2"/>
<keyword evidence="1" id="KW-0732">Signal</keyword>